<dbReference type="Proteomes" id="UP000515163">
    <property type="component" value="Unplaced"/>
</dbReference>
<dbReference type="GeneID" id="116295722"/>
<dbReference type="KEGG" id="aten:116295722"/>
<feature type="non-terminal residue" evidence="3">
    <location>
        <position position="117"/>
    </location>
</feature>
<gene>
    <name evidence="3" type="primary">LOC116295722</name>
</gene>
<feature type="chain" id="PRO_5027724707" evidence="1">
    <location>
        <begin position="22"/>
        <end position="117"/>
    </location>
</feature>
<organism evidence="2 3">
    <name type="scientific">Actinia tenebrosa</name>
    <name type="common">Australian red waratah sea anemone</name>
    <dbReference type="NCBI Taxonomy" id="6105"/>
    <lineage>
        <taxon>Eukaryota</taxon>
        <taxon>Metazoa</taxon>
        <taxon>Cnidaria</taxon>
        <taxon>Anthozoa</taxon>
        <taxon>Hexacorallia</taxon>
        <taxon>Actiniaria</taxon>
        <taxon>Actiniidae</taxon>
        <taxon>Actinia</taxon>
    </lineage>
</organism>
<keyword evidence="2" id="KW-1185">Reference proteome</keyword>
<sequence length="117" mass="13145">MGLGCGVLCAVLMVVLPSSSPKYSILGHVRGTDIFKDIIAYPHACELQGIKILRFESSLYYVNTEYFKSLVQSITSVGSSFERRDHEKKKEYDKLNGNVVNCRSKVLMEQEDCSSDE</sequence>
<dbReference type="GO" id="GO:0016020">
    <property type="term" value="C:membrane"/>
    <property type="evidence" value="ECO:0007669"/>
    <property type="project" value="InterPro"/>
</dbReference>
<dbReference type="RefSeq" id="XP_031559491.1">
    <property type="nucleotide sequence ID" value="XM_031703631.1"/>
</dbReference>
<dbReference type="PANTHER" id="PTHR11814">
    <property type="entry name" value="SULFATE TRANSPORTER"/>
    <property type="match status" value="1"/>
</dbReference>
<dbReference type="Gene3D" id="3.30.750.24">
    <property type="entry name" value="STAS domain"/>
    <property type="match status" value="1"/>
</dbReference>
<feature type="signal peptide" evidence="1">
    <location>
        <begin position="1"/>
        <end position="21"/>
    </location>
</feature>
<evidence type="ECO:0000313" key="3">
    <source>
        <dbReference type="RefSeq" id="XP_031559491.1"/>
    </source>
</evidence>
<dbReference type="InterPro" id="IPR036513">
    <property type="entry name" value="STAS_dom_sf"/>
</dbReference>
<dbReference type="InterPro" id="IPR001902">
    <property type="entry name" value="SLC26A/SulP_fam"/>
</dbReference>
<evidence type="ECO:0000313" key="2">
    <source>
        <dbReference type="Proteomes" id="UP000515163"/>
    </source>
</evidence>
<dbReference type="OrthoDB" id="288203at2759"/>
<reference evidence="3" key="1">
    <citation type="submission" date="2025-08" db="UniProtKB">
        <authorList>
            <consortium name="RefSeq"/>
        </authorList>
    </citation>
    <scope>IDENTIFICATION</scope>
    <source>
        <tissue evidence="3">Tentacle</tissue>
    </source>
</reference>
<keyword evidence="1" id="KW-0732">Signal</keyword>
<evidence type="ECO:0000256" key="1">
    <source>
        <dbReference type="SAM" id="SignalP"/>
    </source>
</evidence>
<accession>A0A6P8HVT9</accession>
<dbReference type="GO" id="GO:0055085">
    <property type="term" value="P:transmembrane transport"/>
    <property type="evidence" value="ECO:0007669"/>
    <property type="project" value="InterPro"/>
</dbReference>
<dbReference type="InParanoid" id="A0A6P8HVT9"/>
<dbReference type="AlphaFoldDB" id="A0A6P8HVT9"/>
<proteinExistence type="predicted"/>
<name>A0A6P8HVT9_ACTTE</name>
<protein>
    <submittedName>
        <fullName evidence="3">Solute carrier family 26 member 6-like</fullName>
    </submittedName>
</protein>